<reference evidence="2" key="1">
    <citation type="submission" date="2021-01" db="EMBL/GenBank/DDBJ databases">
        <authorList>
            <consortium name="Genoscope - CEA"/>
            <person name="William W."/>
        </authorList>
    </citation>
    <scope>NUCLEOTIDE SEQUENCE</scope>
</reference>
<dbReference type="GO" id="GO:0016226">
    <property type="term" value="P:iron-sulfur cluster assembly"/>
    <property type="evidence" value="ECO:0007669"/>
    <property type="project" value="TreeGrafter"/>
</dbReference>
<name>A0A8S1MQD1_9CILI</name>
<feature type="repeat" description="WD" evidence="1">
    <location>
        <begin position="121"/>
        <end position="154"/>
    </location>
</feature>
<dbReference type="PANTHER" id="PTHR19920">
    <property type="entry name" value="WD40 PROTEIN CIAO1"/>
    <property type="match status" value="1"/>
</dbReference>
<dbReference type="EMBL" id="CAJJDN010000044">
    <property type="protein sequence ID" value="CAD8083267.1"/>
    <property type="molecule type" value="Genomic_DNA"/>
</dbReference>
<feature type="repeat" description="WD" evidence="1">
    <location>
        <begin position="76"/>
        <end position="110"/>
    </location>
</feature>
<dbReference type="AlphaFoldDB" id="A0A8S1MQD1"/>
<dbReference type="InterPro" id="IPR001680">
    <property type="entry name" value="WD40_rpt"/>
</dbReference>
<keyword evidence="1" id="KW-0853">WD repeat</keyword>
<dbReference type="GO" id="GO:0097361">
    <property type="term" value="C:cytosolic [4Fe-4S] assembly targeting complex"/>
    <property type="evidence" value="ECO:0007669"/>
    <property type="project" value="TreeGrafter"/>
</dbReference>
<evidence type="ECO:0000313" key="3">
    <source>
        <dbReference type="Proteomes" id="UP000692954"/>
    </source>
</evidence>
<dbReference type="OrthoDB" id="427795at2759"/>
<dbReference type="Proteomes" id="UP000692954">
    <property type="component" value="Unassembled WGS sequence"/>
</dbReference>
<keyword evidence="3" id="KW-1185">Reference proteome</keyword>
<organism evidence="2 3">
    <name type="scientific">Paramecium sonneborni</name>
    <dbReference type="NCBI Taxonomy" id="65129"/>
    <lineage>
        <taxon>Eukaryota</taxon>
        <taxon>Sar</taxon>
        <taxon>Alveolata</taxon>
        <taxon>Ciliophora</taxon>
        <taxon>Intramacronucleata</taxon>
        <taxon>Oligohymenophorea</taxon>
        <taxon>Peniculida</taxon>
        <taxon>Parameciidae</taxon>
        <taxon>Paramecium</taxon>
    </lineage>
</organism>
<proteinExistence type="predicted"/>
<dbReference type="SMART" id="SM00320">
    <property type="entry name" value="WD40"/>
    <property type="match status" value="4"/>
</dbReference>
<comment type="caution">
    <text evidence="2">The sequence shown here is derived from an EMBL/GenBank/DDBJ whole genome shotgun (WGS) entry which is preliminary data.</text>
</comment>
<evidence type="ECO:0000313" key="2">
    <source>
        <dbReference type="EMBL" id="CAD8083267.1"/>
    </source>
</evidence>
<gene>
    <name evidence="2" type="ORF">PSON_ATCC_30995.1.T0440311</name>
</gene>
<protein>
    <submittedName>
        <fullName evidence="2">Uncharacterized protein</fullName>
    </submittedName>
</protein>
<accession>A0A8S1MQD1</accession>
<dbReference type="Pfam" id="PF00400">
    <property type="entry name" value="WD40"/>
    <property type="match status" value="2"/>
</dbReference>
<sequence>MGQCKGIIPQQNQMYQGKQFDYELINSFNTQETINRYKLIISFGINYKNTLMATGSDQQIIVYQFKDGRIKQLQILLNHKCYITTLNFFKGNQIFISGSRDSYFILWSINQVSNGKYFCKVKAHIADINCIALSESNENLIISCSDDCTIMIWKSFSNSFSQLQCTQKITEHSNHVFGLSINNCGTQFLSYAKDGLILVMEKNNSQNWILKQKIQTLGYGYRINYLTNSIFSFQPRIPEPHNILYIYQLDTKIDQFVQVQQLSVEGGDQGCNTYFHMYYNPLQCVLINKNGFYLNIISFDEEQELNYQFNVKKAINFNIETLYGTFELKWLISNYMGYKISLNLNKKIYLQKMIKIFQIILSMIKHLLQLGVNINKKVDNNFTLLLFSIKSNQIYIVINIIQKNILQYVKDLLVYSVVCIQLFVYVK</sequence>
<dbReference type="PROSITE" id="PS50082">
    <property type="entry name" value="WD_REPEATS_2"/>
    <property type="match status" value="2"/>
</dbReference>
<evidence type="ECO:0000256" key="1">
    <source>
        <dbReference type="PROSITE-ProRule" id="PRU00221"/>
    </source>
</evidence>
<dbReference type="PANTHER" id="PTHR19920:SF0">
    <property type="entry name" value="CYTOSOLIC IRON-SULFUR PROTEIN ASSEMBLY PROTEIN CIAO1-RELATED"/>
    <property type="match status" value="1"/>
</dbReference>